<comment type="similarity">
    <text evidence="1">Belongs to the short-chain dehydrogenases/reductases (SDR) family.</text>
</comment>
<dbReference type="Proteomes" id="UP001633002">
    <property type="component" value="Unassembled WGS sequence"/>
</dbReference>
<dbReference type="Gene3D" id="3.40.50.720">
    <property type="entry name" value="NAD(P)-binding Rossmann-like Domain"/>
    <property type="match status" value="1"/>
</dbReference>
<keyword evidence="2" id="KW-0560">Oxidoreductase</keyword>
<comment type="caution">
    <text evidence="3">The sequence shown here is derived from an EMBL/GenBank/DDBJ whole genome shotgun (WGS) entry which is preliminary data.</text>
</comment>
<dbReference type="PANTHER" id="PTHR24320">
    <property type="entry name" value="RETINOL DEHYDROGENASE"/>
    <property type="match status" value="1"/>
</dbReference>
<accession>A0ABD3GJ90</accession>
<dbReference type="EMBL" id="JBJQOH010000007">
    <property type="protein sequence ID" value="KAL3678494.1"/>
    <property type="molecule type" value="Genomic_DNA"/>
</dbReference>
<dbReference type="PANTHER" id="PTHR24320:SF262">
    <property type="entry name" value="DEHYDROGENASE"/>
    <property type="match status" value="1"/>
</dbReference>
<reference evidence="3 4" key="1">
    <citation type="submission" date="2024-09" db="EMBL/GenBank/DDBJ databases">
        <title>Chromosome-scale assembly of Riccia sorocarpa.</title>
        <authorList>
            <person name="Paukszto L."/>
        </authorList>
    </citation>
    <scope>NUCLEOTIDE SEQUENCE [LARGE SCALE GENOMIC DNA]</scope>
    <source>
        <strain evidence="3">LP-2024</strain>
        <tissue evidence="3">Aerial parts of the thallus</tissue>
    </source>
</reference>
<evidence type="ECO:0000256" key="2">
    <source>
        <dbReference type="ARBA" id="ARBA00023002"/>
    </source>
</evidence>
<keyword evidence="4" id="KW-1185">Reference proteome</keyword>
<evidence type="ECO:0008006" key="5">
    <source>
        <dbReference type="Google" id="ProtNLM"/>
    </source>
</evidence>
<evidence type="ECO:0000313" key="4">
    <source>
        <dbReference type="Proteomes" id="UP001633002"/>
    </source>
</evidence>
<dbReference type="AlphaFoldDB" id="A0ABD3GJ90"/>
<dbReference type="PRINTS" id="PR00081">
    <property type="entry name" value="GDHRDH"/>
</dbReference>
<name>A0ABD3GJ90_9MARC</name>
<dbReference type="GO" id="GO:0016491">
    <property type="term" value="F:oxidoreductase activity"/>
    <property type="evidence" value="ECO:0007669"/>
    <property type="project" value="UniProtKB-KW"/>
</dbReference>
<protein>
    <recommendedName>
        <fullName evidence="5">NAD(P)-binding protein</fullName>
    </recommendedName>
</protein>
<evidence type="ECO:0000256" key="1">
    <source>
        <dbReference type="ARBA" id="ARBA00006484"/>
    </source>
</evidence>
<organism evidence="3 4">
    <name type="scientific">Riccia sorocarpa</name>
    <dbReference type="NCBI Taxonomy" id="122646"/>
    <lineage>
        <taxon>Eukaryota</taxon>
        <taxon>Viridiplantae</taxon>
        <taxon>Streptophyta</taxon>
        <taxon>Embryophyta</taxon>
        <taxon>Marchantiophyta</taxon>
        <taxon>Marchantiopsida</taxon>
        <taxon>Marchantiidae</taxon>
        <taxon>Marchantiales</taxon>
        <taxon>Ricciaceae</taxon>
        <taxon>Riccia</taxon>
    </lineage>
</organism>
<evidence type="ECO:0000313" key="3">
    <source>
        <dbReference type="EMBL" id="KAL3678494.1"/>
    </source>
</evidence>
<dbReference type="SUPFAM" id="SSF51735">
    <property type="entry name" value="NAD(P)-binding Rossmann-fold domains"/>
    <property type="match status" value="1"/>
</dbReference>
<dbReference type="Pfam" id="PF00106">
    <property type="entry name" value="adh_short"/>
    <property type="match status" value="1"/>
</dbReference>
<dbReference type="InterPro" id="IPR002347">
    <property type="entry name" value="SDR_fam"/>
</dbReference>
<sequence>MPQKKVAIVTGANTGIGRETSLELARKGMKVFLACRDMEKGRHALNYIQDGCPEADVELLHLDLQSLESVRRCASEFKSRKLPLNLLVNNAGLNSGSSYSADGIHVIPQVNFLGPYTFTRLLEDVLTWGAPSRVVNVSSIMHRLADDFEADEYLTKTHGRYSNSKLANVLFTHEAQLRWQGQGIESSAVDPGSVASEIFRSYSAPMRMGINAFYSPTWDAAKIVVHAATAPYSEDKKDSSKPFRFFARGAFASPLITATPPPLLVRPQALVMLLGSLLDWPIRRLSGGALWSQVKEVPAHKQAYNKKLSSRLWDKVAVIAGFEKE</sequence>
<proteinExistence type="inferred from homology"/>
<dbReference type="InterPro" id="IPR036291">
    <property type="entry name" value="NAD(P)-bd_dom_sf"/>
</dbReference>
<gene>
    <name evidence="3" type="ORF">R1sor_021450</name>
</gene>